<evidence type="ECO:0000313" key="5">
    <source>
        <dbReference type="Proteomes" id="UP000746612"/>
    </source>
</evidence>
<evidence type="ECO:0000256" key="2">
    <source>
        <dbReference type="SAM" id="Phobius"/>
    </source>
</evidence>
<evidence type="ECO:0008006" key="6">
    <source>
        <dbReference type="Google" id="ProtNLM"/>
    </source>
</evidence>
<feature type="compositionally biased region" description="Polar residues" evidence="1">
    <location>
        <begin position="65"/>
        <end position="80"/>
    </location>
</feature>
<evidence type="ECO:0000256" key="1">
    <source>
        <dbReference type="SAM" id="MobiDB-lite"/>
    </source>
</evidence>
<organism evidence="3 5">
    <name type="scientific">Gibberella zeae</name>
    <name type="common">Wheat head blight fungus</name>
    <name type="synonym">Fusarium graminearum</name>
    <dbReference type="NCBI Taxonomy" id="5518"/>
    <lineage>
        <taxon>Eukaryota</taxon>
        <taxon>Fungi</taxon>
        <taxon>Dikarya</taxon>
        <taxon>Ascomycota</taxon>
        <taxon>Pezizomycotina</taxon>
        <taxon>Sordariomycetes</taxon>
        <taxon>Hypocreomycetidae</taxon>
        <taxon>Hypocreales</taxon>
        <taxon>Nectriaceae</taxon>
        <taxon>Fusarium</taxon>
    </lineage>
</organism>
<proteinExistence type="predicted"/>
<sequence>MSQSRRLDPNPQIQMPSTWQWVIIGFSIYVAIVAFGCMHFAWERCKYRCKEMEAEMEQDVDDSSPESSIELTTLSPRPAW</sequence>
<gene>
    <name evidence="4" type="ORF">FUG_LOCUS18778</name>
    <name evidence="3" type="ORF">MDCFG202_LOCUS232382</name>
</gene>
<dbReference type="Proteomes" id="UP000746612">
    <property type="component" value="Unassembled WGS sequence"/>
</dbReference>
<dbReference type="EMBL" id="CAJPIJ010000129">
    <property type="protein sequence ID" value="CAG1983446.1"/>
    <property type="molecule type" value="Genomic_DNA"/>
</dbReference>
<reference evidence="4" key="1">
    <citation type="submission" date="2019-04" db="EMBL/GenBank/DDBJ databases">
        <authorList>
            <person name="Melise S."/>
            <person name="Noan J."/>
            <person name="Okalmin O."/>
        </authorList>
    </citation>
    <scope>NUCLEOTIDE SEQUENCE</scope>
    <source>
        <strain evidence="4">FN9</strain>
    </source>
</reference>
<keyword evidence="2" id="KW-0812">Transmembrane</keyword>
<dbReference type="EMBL" id="CAAKMV010000022">
    <property type="protein sequence ID" value="VIO52353.1"/>
    <property type="molecule type" value="Genomic_DNA"/>
</dbReference>
<protein>
    <recommendedName>
        <fullName evidence="6">Copper transporter</fullName>
    </recommendedName>
</protein>
<keyword evidence="2" id="KW-1133">Transmembrane helix</keyword>
<keyword evidence="2" id="KW-0472">Membrane</keyword>
<reference evidence="3" key="2">
    <citation type="submission" date="2021-03" db="EMBL/GenBank/DDBJ databases">
        <authorList>
            <person name="Alouane T."/>
            <person name="Langin T."/>
            <person name="Bonhomme L."/>
        </authorList>
    </citation>
    <scope>NUCLEOTIDE SEQUENCE</scope>
    <source>
        <strain evidence="3">MDC_Fg202</strain>
    </source>
</reference>
<accession>A0A4U9EYP4</accession>
<evidence type="ECO:0000313" key="3">
    <source>
        <dbReference type="EMBL" id="CAG1983446.1"/>
    </source>
</evidence>
<dbReference type="AlphaFoldDB" id="A0A4U9EYP4"/>
<name>A0A4U9EYP4_GIBZA</name>
<feature type="transmembrane region" description="Helical" evidence="2">
    <location>
        <begin position="20"/>
        <end position="42"/>
    </location>
</feature>
<feature type="region of interest" description="Disordered" evidence="1">
    <location>
        <begin position="56"/>
        <end position="80"/>
    </location>
</feature>
<evidence type="ECO:0000313" key="4">
    <source>
        <dbReference type="EMBL" id="VIO52353.1"/>
    </source>
</evidence>